<gene>
    <name evidence="2" type="ORF">EJ06DRAFT_533865</name>
</gene>
<accession>A0A6G1HKK5</accession>
<evidence type="ECO:0000313" key="2">
    <source>
        <dbReference type="EMBL" id="KAF2396593.1"/>
    </source>
</evidence>
<name>A0A6G1HKK5_9PEZI</name>
<keyword evidence="3" id="KW-1185">Reference proteome</keyword>
<feature type="region of interest" description="Disordered" evidence="1">
    <location>
        <begin position="54"/>
        <end position="112"/>
    </location>
</feature>
<feature type="region of interest" description="Disordered" evidence="1">
    <location>
        <begin position="1"/>
        <end position="32"/>
    </location>
</feature>
<feature type="compositionally biased region" description="Basic and acidic residues" evidence="1">
    <location>
        <begin position="102"/>
        <end position="112"/>
    </location>
</feature>
<sequence length="112" mass="11859">MPLKTTPDPLAPTLPLAADNATDIPRSTADTAMTGEVITGTGDAMSAEIETKRLHIGPDNPSSKGHDRAYKHGHKKQGLIDAQSGHEGAEVDPIPGEDEDQDVLRGRRDGVQ</sequence>
<evidence type="ECO:0000313" key="3">
    <source>
        <dbReference type="Proteomes" id="UP000799640"/>
    </source>
</evidence>
<reference evidence="2" key="1">
    <citation type="journal article" date="2020" name="Stud. Mycol.">
        <title>101 Dothideomycetes genomes: a test case for predicting lifestyles and emergence of pathogens.</title>
        <authorList>
            <person name="Haridas S."/>
            <person name="Albert R."/>
            <person name="Binder M."/>
            <person name="Bloem J."/>
            <person name="Labutti K."/>
            <person name="Salamov A."/>
            <person name="Andreopoulos B."/>
            <person name="Baker S."/>
            <person name="Barry K."/>
            <person name="Bills G."/>
            <person name="Bluhm B."/>
            <person name="Cannon C."/>
            <person name="Castanera R."/>
            <person name="Culley D."/>
            <person name="Daum C."/>
            <person name="Ezra D."/>
            <person name="Gonzalez J."/>
            <person name="Henrissat B."/>
            <person name="Kuo A."/>
            <person name="Liang C."/>
            <person name="Lipzen A."/>
            <person name="Lutzoni F."/>
            <person name="Magnuson J."/>
            <person name="Mondo S."/>
            <person name="Nolan M."/>
            <person name="Ohm R."/>
            <person name="Pangilinan J."/>
            <person name="Park H.-J."/>
            <person name="Ramirez L."/>
            <person name="Alfaro M."/>
            <person name="Sun H."/>
            <person name="Tritt A."/>
            <person name="Yoshinaga Y."/>
            <person name="Zwiers L.-H."/>
            <person name="Turgeon B."/>
            <person name="Goodwin S."/>
            <person name="Spatafora J."/>
            <person name="Crous P."/>
            <person name="Grigoriev I."/>
        </authorList>
    </citation>
    <scope>NUCLEOTIDE SEQUENCE</scope>
    <source>
        <strain evidence="2">CBS 262.69</strain>
    </source>
</reference>
<organism evidence="2 3">
    <name type="scientific">Trichodelitschia bisporula</name>
    <dbReference type="NCBI Taxonomy" id="703511"/>
    <lineage>
        <taxon>Eukaryota</taxon>
        <taxon>Fungi</taxon>
        <taxon>Dikarya</taxon>
        <taxon>Ascomycota</taxon>
        <taxon>Pezizomycotina</taxon>
        <taxon>Dothideomycetes</taxon>
        <taxon>Dothideomycetes incertae sedis</taxon>
        <taxon>Phaeotrichales</taxon>
        <taxon>Phaeotrichaceae</taxon>
        <taxon>Trichodelitschia</taxon>
    </lineage>
</organism>
<dbReference type="EMBL" id="ML996706">
    <property type="protein sequence ID" value="KAF2396593.1"/>
    <property type="molecule type" value="Genomic_DNA"/>
</dbReference>
<dbReference type="OrthoDB" id="5416172at2759"/>
<dbReference type="AlphaFoldDB" id="A0A6G1HKK5"/>
<proteinExistence type="predicted"/>
<protein>
    <submittedName>
        <fullName evidence="2">Uncharacterized protein</fullName>
    </submittedName>
</protein>
<feature type="compositionally biased region" description="Low complexity" evidence="1">
    <location>
        <begin position="1"/>
        <end position="22"/>
    </location>
</feature>
<dbReference type="Proteomes" id="UP000799640">
    <property type="component" value="Unassembled WGS sequence"/>
</dbReference>
<evidence type="ECO:0000256" key="1">
    <source>
        <dbReference type="SAM" id="MobiDB-lite"/>
    </source>
</evidence>